<keyword evidence="1" id="KW-0472">Membrane</keyword>
<dbReference type="OrthoDB" id="9180342at2"/>
<protein>
    <recommendedName>
        <fullName evidence="4">Cytochrome oxidase Cu insertion factor, SCO1/SenC/PrrC family</fullName>
    </recommendedName>
</protein>
<sequence>MSEPAKAAPEPVSFTVHSLPTPGIDGDAVRRTASGRLKMLLVLAVCAAPVVASYVTYFVIRPQGRTNYADLITPVREIPASLPLKTLAGEDVKAQSLHGQWLFVVVADAACDALCEKQLYLQRQLRETLGRDKDRMDKVWLIPDAGTPRKEVMDAISAVDKPTVLRVPREELSKWLAPADGHRLEEHVYLVDPMGQWMMRAPANAEPTKLKRDLERLLRASSSWDQPGR</sequence>
<gene>
    <name evidence="2" type="ORF">DZC73_27090</name>
</gene>
<reference evidence="2 3" key="1">
    <citation type="submission" date="2018-08" db="EMBL/GenBank/DDBJ databases">
        <authorList>
            <person name="Khan S.A."/>
            <person name="Jeon C.O."/>
            <person name="Chun B.H."/>
            <person name="Jeong S.E."/>
        </authorList>
    </citation>
    <scope>NUCLEOTIDE SEQUENCE [LARGE SCALE GENOMIC DNA]</scope>
    <source>
        <strain evidence="2 3">S-16</strain>
    </source>
</reference>
<dbReference type="EMBL" id="QUSW01000010">
    <property type="protein sequence ID" value="RQP21577.1"/>
    <property type="molecule type" value="Genomic_DNA"/>
</dbReference>
<dbReference type="RefSeq" id="WP_124543519.1">
    <property type="nucleotide sequence ID" value="NZ_QUSW01000010.1"/>
</dbReference>
<keyword evidence="1" id="KW-0812">Transmembrane</keyword>
<keyword evidence="3" id="KW-1185">Reference proteome</keyword>
<reference evidence="2 3" key="2">
    <citation type="submission" date="2018-12" db="EMBL/GenBank/DDBJ databases">
        <title>Rhizobacter gummiphilus sp. nov., a rubber-degrading bacterium isolated from the soil of a botanical garden in Japan.</title>
        <authorList>
            <person name="Shunsuke S.S."/>
        </authorList>
    </citation>
    <scope>NUCLEOTIDE SEQUENCE [LARGE SCALE GENOMIC DNA]</scope>
    <source>
        <strain evidence="2 3">S-16</strain>
    </source>
</reference>
<dbReference type="SUPFAM" id="SSF52833">
    <property type="entry name" value="Thioredoxin-like"/>
    <property type="match status" value="1"/>
</dbReference>
<organism evidence="2 3">
    <name type="scientific">Piscinibacter terrae</name>
    <dbReference type="NCBI Taxonomy" id="2496871"/>
    <lineage>
        <taxon>Bacteria</taxon>
        <taxon>Pseudomonadati</taxon>
        <taxon>Pseudomonadota</taxon>
        <taxon>Betaproteobacteria</taxon>
        <taxon>Burkholderiales</taxon>
        <taxon>Sphaerotilaceae</taxon>
        <taxon>Piscinibacter</taxon>
    </lineage>
</organism>
<evidence type="ECO:0000313" key="3">
    <source>
        <dbReference type="Proteomes" id="UP000267464"/>
    </source>
</evidence>
<evidence type="ECO:0008006" key="4">
    <source>
        <dbReference type="Google" id="ProtNLM"/>
    </source>
</evidence>
<evidence type="ECO:0000256" key="1">
    <source>
        <dbReference type="SAM" id="Phobius"/>
    </source>
</evidence>
<feature type="transmembrane region" description="Helical" evidence="1">
    <location>
        <begin position="40"/>
        <end position="60"/>
    </location>
</feature>
<comment type="caution">
    <text evidence="2">The sequence shown here is derived from an EMBL/GenBank/DDBJ whole genome shotgun (WGS) entry which is preliminary data.</text>
</comment>
<dbReference type="AlphaFoldDB" id="A0A3N7HHQ3"/>
<accession>A0A3N7HHQ3</accession>
<dbReference type="Proteomes" id="UP000267464">
    <property type="component" value="Unassembled WGS sequence"/>
</dbReference>
<name>A0A3N7HHQ3_9BURK</name>
<keyword evidence="1" id="KW-1133">Transmembrane helix</keyword>
<proteinExistence type="predicted"/>
<dbReference type="InterPro" id="IPR036249">
    <property type="entry name" value="Thioredoxin-like_sf"/>
</dbReference>
<evidence type="ECO:0000313" key="2">
    <source>
        <dbReference type="EMBL" id="RQP21577.1"/>
    </source>
</evidence>